<feature type="domain" description="ATPase AAA-type core" evidence="4">
    <location>
        <begin position="41"/>
        <end position="109"/>
    </location>
</feature>
<dbReference type="SUPFAM" id="SSF52540">
    <property type="entry name" value="P-loop containing nucleoside triphosphate hydrolases"/>
    <property type="match status" value="1"/>
</dbReference>
<dbReference type="GO" id="GO:0016887">
    <property type="term" value="F:ATP hydrolysis activity"/>
    <property type="evidence" value="ECO:0007669"/>
    <property type="project" value="InterPro"/>
</dbReference>
<sequence>MADSTDGVRLQVANSRPEDAGGGVARIGAQALAQLGLRHGDAIEIVGRRQGESEQRLRDAFQQAQQNAPSVIFIDEIDSIAPKREEVTGEVERRIVAQLLTFMDGLEPRQNMQEQPARRPIGFIPFPASD</sequence>
<dbReference type="PANTHER" id="PTHR23077">
    <property type="entry name" value="AAA-FAMILY ATPASE"/>
    <property type="match status" value="1"/>
</dbReference>
<dbReference type="GO" id="GO:0005524">
    <property type="term" value="F:ATP binding"/>
    <property type="evidence" value="ECO:0007669"/>
    <property type="project" value="UniProtKB-KW"/>
</dbReference>
<evidence type="ECO:0000313" key="6">
    <source>
        <dbReference type="Proteomes" id="UP000239772"/>
    </source>
</evidence>
<dbReference type="Gene3D" id="3.40.50.300">
    <property type="entry name" value="P-loop containing nucleotide triphosphate hydrolases"/>
    <property type="match status" value="1"/>
</dbReference>
<organism evidence="5 6">
    <name type="scientific">Alsobacter soli</name>
    <dbReference type="NCBI Taxonomy" id="2109933"/>
    <lineage>
        <taxon>Bacteria</taxon>
        <taxon>Pseudomonadati</taxon>
        <taxon>Pseudomonadota</taxon>
        <taxon>Alphaproteobacteria</taxon>
        <taxon>Hyphomicrobiales</taxon>
        <taxon>Alsobacteraceae</taxon>
        <taxon>Alsobacter</taxon>
    </lineage>
</organism>
<evidence type="ECO:0000259" key="4">
    <source>
        <dbReference type="Pfam" id="PF00004"/>
    </source>
</evidence>
<dbReference type="PANTHER" id="PTHR23077:SF171">
    <property type="entry name" value="NUCLEAR VALOSIN-CONTAINING PROTEIN-LIKE"/>
    <property type="match status" value="1"/>
</dbReference>
<accession>A0A2T1HRJ2</accession>
<evidence type="ECO:0000256" key="2">
    <source>
        <dbReference type="ARBA" id="ARBA00022840"/>
    </source>
</evidence>
<dbReference type="InterPro" id="IPR027417">
    <property type="entry name" value="P-loop_NTPase"/>
</dbReference>
<keyword evidence="6" id="KW-1185">Reference proteome</keyword>
<feature type="region of interest" description="Disordered" evidence="3">
    <location>
        <begin position="1"/>
        <end position="22"/>
    </location>
</feature>
<dbReference type="OrthoDB" id="7438987at2"/>
<keyword evidence="2" id="KW-0067">ATP-binding</keyword>
<dbReference type="InterPro" id="IPR003959">
    <property type="entry name" value="ATPase_AAA_core"/>
</dbReference>
<dbReference type="EMBL" id="PVZS01000015">
    <property type="protein sequence ID" value="PSC04281.1"/>
    <property type="molecule type" value="Genomic_DNA"/>
</dbReference>
<evidence type="ECO:0000256" key="1">
    <source>
        <dbReference type="ARBA" id="ARBA00022741"/>
    </source>
</evidence>
<feature type="region of interest" description="Disordered" evidence="3">
    <location>
        <begin position="107"/>
        <end position="130"/>
    </location>
</feature>
<keyword evidence="1" id="KW-0547">Nucleotide-binding</keyword>
<gene>
    <name evidence="5" type="ORF">SLNSH_14930</name>
</gene>
<evidence type="ECO:0000256" key="3">
    <source>
        <dbReference type="SAM" id="MobiDB-lite"/>
    </source>
</evidence>
<dbReference type="Pfam" id="PF00004">
    <property type="entry name" value="AAA"/>
    <property type="match status" value="1"/>
</dbReference>
<protein>
    <recommendedName>
        <fullName evidence="4">ATPase AAA-type core domain-containing protein</fullName>
    </recommendedName>
</protein>
<proteinExistence type="predicted"/>
<evidence type="ECO:0000313" key="5">
    <source>
        <dbReference type="EMBL" id="PSC04281.1"/>
    </source>
</evidence>
<dbReference type="AlphaFoldDB" id="A0A2T1HRJ2"/>
<comment type="caution">
    <text evidence="5">The sequence shown here is derived from an EMBL/GenBank/DDBJ whole genome shotgun (WGS) entry which is preliminary data.</text>
</comment>
<dbReference type="InterPro" id="IPR050168">
    <property type="entry name" value="AAA_ATPase_domain"/>
</dbReference>
<dbReference type="Proteomes" id="UP000239772">
    <property type="component" value="Unassembled WGS sequence"/>
</dbReference>
<name>A0A2T1HRJ2_9HYPH</name>
<reference evidence="6" key="1">
    <citation type="submission" date="2018-03" db="EMBL/GenBank/DDBJ databases">
        <authorList>
            <person name="Sun L."/>
            <person name="Liu H."/>
            <person name="Chen W."/>
            <person name="Huang K."/>
            <person name="Liu W."/>
            <person name="Gao X."/>
        </authorList>
    </citation>
    <scope>NUCLEOTIDE SEQUENCE [LARGE SCALE GENOMIC DNA]</scope>
    <source>
        <strain evidence="6">SH9</strain>
    </source>
</reference>